<organism evidence="2 3">
    <name type="scientific">Streptomyces marokkonensis</name>
    <dbReference type="NCBI Taxonomy" id="324855"/>
    <lineage>
        <taxon>Bacteria</taxon>
        <taxon>Bacillati</taxon>
        <taxon>Actinomycetota</taxon>
        <taxon>Actinomycetes</taxon>
        <taxon>Kitasatosporales</taxon>
        <taxon>Streptomycetaceae</taxon>
        <taxon>Streptomyces</taxon>
    </lineage>
</organism>
<dbReference type="EMBL" id="BAABCQ010000132">
    <property type="protein sequence ID" value="GAA3999396.1"/>
    <property type="molecule type" value="Genomic_DNA"/>
</dbReference>
<reference evidence="3" key="1">
    <citation type="journal article" date="2019" name="Int. J. Syst. Evol. Microbiol.">
        <title>The Global Catalogue of Microorganisms (GCM) 10K type strain sequencing project: providing services to taxonomists for standard genome sequencing and annotation.</title>
        <authorList>
            <consortium name="The Broad Institute Genomics Platform"/>
            <consortium name="The Broad Institute Genome Sequencing Center for Infectious Disease"/>
            <person name="Wu L."/>
            <person name="Ma J."/>
        </authorList>
    </citation>
    <scope>NUCLEOTIDE SEQUENCE [LARGE SCALE GENOMIC DNA]</scope>
    <source>
        <strain evidence="3">JCM 17027</strain>
    </source>
</reference>
<name>A0ABP7RM07_9ACTN</name>
<evidence type="ECO:0000313" key="2">
    <source>
        <dbReference type="EMBL" id="GAA3999396.1"/>
    </source>
</evidence>
<dbReference type="Proteomes" id="UP001500034">
    <property type="component" value="Unassembled WGS sequence"/>
</dbReference>
<evidence type="ECO:0000256" key="1">
    <source>
        <dbReference type="SAM" id="MobiDB-lite"/>
    </source>
</evidence>
<feature type="region of interest" description="Disordered" evidence="1">
    <location>
        <begin position="21"/>
        <end position="64"/>
    </location>
</feature>
<feature type="compositionally biased region" description="Low complexity" evidence="1">
    <location>
        <begin position="21"/>
        <end position="36"/>
    </location>
</feature>
<protein>
    <submittedName>
        <fullName evidence="2">Uncharacterized protein</fullName>
    </submittedName>
</protein>
<comment type="caution">
    <text evidence="2">The sequence shown here is derived from an EMBL/GenBank/DDBJ whole genome shotgun (WGS) entry which is preliminary data.</text>
</comment>
<keyword evidence="3" id="KW-1185">Reference proteome</keyword>
<gene>
    <name evidence="2" type="ORF">GCM10022384_53070</name>
</gene>
<sequence length="64" mass="6852">MRERCARMDRYAVRRAVVRDAAPPSTPASAAIPVASGDNLVGRPPVTAGRDGPASRPVRREAIR</sequence>
<accession>A0ABP7RM07</accession>
<evidence type="ECO:0000313" key="3">
    <source>
        <dbReference type="Proteomes" id="UP001500034"/>
    </source>
</evidence>
<proteinExistence type="predicted"/>